<comment type="caution">
    <text evidence="1">The sequence shown here is derived from an EMBL/GenBank/DDBJ whole genome shotgun (WGS) entry which is preliminary data.</text>
</comment>
<evidence type="ECO:0000313" key="2">
    <source>
        <dbReference type="Proteomes" id="UP000315295"/>
    </source>
</evidence>
<dbReference type="Proteomes" id="UP000315295">
    <property type="component" value="Unassembled WGS sequence"/>
</dbReference>
<dbReference type="STRING" id="106549.A0A540KEA1"/>
<evidence type="ECO:0000313" key="1">
    <source>
        <dbReference type="EMBL" id="TQD72529.1"/>
    </source>
</evidence>
<accession>A0A540KEA1</accession>
<sequence>MTSKSMDLMSHSSAFLLPTLPPNQTPSPTYALVVLNQSLPRFAPLLWNHEQHNYVCVRTAVPIEFTTTCLFCYPTITP</sequence>
<proteinExistence type="predicted"/>
<protein>
    <submittedName>
        <fullName evidence="1">Uncharacterized protein</fullName>
    </submittedName>
</protein>
<organism evidence="1 2">
    <name type="scientific">Malus baccata</name>
    <name type="common">Siberian crab apple</name>
    <name type="synonym">Pyrus baccata</name>
    <dbReference type="NCBI Taxonomy" id="106549"/>
    <lineage>
        <taxon>Eukaryota</taxon>
        <taxon>Viridiplantae</taxon>
        <taxon>Streptophyta</taxon>
        <taxon>Embryophyta</taxon>
        <taxon>Tracheophyta</taxon>
        <taxon>Spermatophyta</taxon>
        <taxon>Magnoliopsida</taxon>
        <taxon>eudicotyledons</taxon>
        <taxon>Gunneridae</taxon>
        <taxon>Pentapetalae</taxon>
        <taxon>rosids</taxon>
        <taxon>fabids</taxon>
        <taxon>Rosales</taxon>
        <taxon>Rosaceae</taxon>
        <taxon>Amygdaloideae</taxon>
        <taxon>Maleae</taxon>
        <taxon>Malus</taxon>
    </lineage>
</organism>
<dbReference type="EMBL" id="VIEB01001392">
    <property type="protein sequence ID" value="TQD72529.1"/>
    <property type="molecule type" value="Genomic_DNA"/>
</dbReference>
<keyword evidence="2" id="KW-1185">Reference proteome</keyword>
<dbReference type="AlphaFoldDB" id="A0A540KEA1"/>
<gene>
    <name evidence="1" type="ORF">C1H46_041936</name>
</gene>
<reference evidence="1 2" key="1">
    <citation type="journal article" date="2019" name="G3 (Bethesda)">
        <title>Sequencing of a Wild Apple (Malus baccata) Genome Unravels the Differences Between Cultivated and Wild Apple Species Regarding Disease Resistance and Cold Tolerance.</title>
        <authorList>
            <person name="Chen X."/>
        </authorList>
    </citation>
    <scope>NUCLEOTIDE SEQUENCE [LARGE SCALE GENOMIC DNA]</scope>
    <source>
        <strain evidence="2">cv. Shandingzi</strain>
        <tissue evidence="1">Leaves</tissue>
    </source>
</reference>
<name>A0A540KEA1_MALBA</name>